<evidence type="ECO:0000313" key="3">
    <source>
        <dbReference type="Proteomes" id="UP000636800"/>
    </source>
</evidence>
<organism evidence="2 3">
    <name type="scientific">Vanilla planifolia</name>
    <name type="common">Vanilla</name>
    <dbReference type="NCBI Taxonomy" id="51239"/>
    <lineage>
        <taxon>Eukaryota</taxon>
        <taxon>Viridiplantae</taxon>
        <taxon>Streptophyta</taxon>
        <taxon>Embryophyta</taxon>
        <taxon>Tracheophyta</taxon>
        <taxon>Spermatophyta</taxon>
        <taxon>Magnoliopsida</taxon>
        <taxon>Liliopsida</taxon>
        <taxon>Asparagales</taxon>
        <taxon>Orchidaceae</taxon>
        <taxon>Vanilloideae</taxon>
        <taxon>Vanilleae</taxon>
        <taxon>Vanilla</taxon>
    </lineage>
</organism>
<dbReference type="GO" id="GO:0004521">
    <property type="term" value="F:RNA endonuclease activity"/>
    <property type="evidence" value="ECO:0007669"/>
    <property type="project" value="TreeGrafter"/>
</dbReference>
<dbReference type="GO" id="GO:0000479">
    <property type="term" value="P:endonucleolytic cleavage of tricistronic rRNA transcript (SSU-rRNA, 5.8S rRNA, LSU-rRNA)"/>
    <property type="evidence" value="ECO:0007669"/>
    <property type="project" value="TreeGrafter"/>
</dbReference>
<dbReference type="AlphaFoldDB" id="A0A835U313"/>
<proteinExistence type="predicted"/>
<name>A0A835U313_VANPL</name>
<dbReference type="InterPro" id="IPR000228">
    <property type="entry name" value="RNA3'_term_phos_cyc"/>
</dbReference>
<dbReference type="PANTHER" id="PTHR11096:SF1">
    <property type="entry name" value="RNA 3'-TERMINAL PHOSPHATE CYCLASE-LIKE PROTEIN"/>
    <property type="match status" value="1"/>
</dbReference>
<dbReference type="GO" id="GO:0005730">
    <property type="term" value="C:nucleolus"/>
    <property type="evidence" value="ECO:0007669"/>
    <property type="project" value="TreeGrafter"/>
</dbReference>
<dbReference type="OrthoDB" id="8062037at2759"/>
<dbReference type="Gene3D" id="3.65.10.20">
    <property type="entry name" value="RNA 3'-terminal phosphate cyclase domain"/>
    <property type="match status" value="1"/>
</dbReference>
<sequence length="86" mass="9341">MLLGEIENGGVVDSSHQGLLFLLCALCPPDVSKVRVGKLTPFSIGTLRNIRDFLGVKFVIKPDPVTNTVILKCVECGMKNLSRKIS</sequence>
<dbReference type="InterPro" id="IPR023797">
    <property type="entry name" value="RNA3'_phos_cyclase_dom"/>
</dbReference>
<comment type="caution">
    <text evidence="2">The sequence shown here is derived from an EMBL/GenBank/DDBJ whole genome shotgun (WGS) entry which is preliminary data.</text>
</comment>
<keyword evidence="3" id="KW-1185">Reference proteome</keyword>
<evidence type="ECO:0000259" key="1">
    <source>
        <dbReference type="Pfam" id="PF01137"/>
    </source>
</evidence>
<gene>
    <name evidence="2" type="ORF">HPP92_028228</name>
</gene>
<dbReference type="EMBL" id="JADCNL010000439">
    <property type="protein sequence ID" value="KAG0447669.1"/>
    <property type="molecule type" value="Genomic_DNA"/>
</dbReference>
<accession>A0A835U313</accession>
<reference evidence="2 3" key="1">
    <citation type="journal article" date="2020" name="Nat. Food">
        <title>A phased Vanilla planifolia genome enables genetic improvement of flavour and production.</title>
        <authorList>
            <person name="Hasing T."/>
            <person name="Tang H."/>
            <person name="Brym M."/>
            <person name="Khazi F."/>
            <person name="Huang T."/>
            <person name="Chambers A.H."/>
        </authorList>
    </citation>
    <scope>NUCLEOTIDE SEQUENCE [LARGE SCALE GENOMIC DNA]</scope>
    <source>
        <tissue evidence="2">Leaf</tissue>
    </source>
</reference>
<evidence type="ECO:0000313" key="2">
    <source>
        <dbReference type="EMBL" id="KAG0447669.1"/>
    </source>
</evidence>
<dbReference type="PANTHER" id="PTHR11096">
    <property type="entry name" value="RNA 3' TERMINAL PHOSPHATE CYCLASE"/>
    <property type="match status" value="1"/>
</dbReference>
<dbReference type="Proteomes" id="UP000636800">
    <property type="component" value="Unassembled WGS sequence"/>
</dbReference>
<dbReference type="Pfam" id="PF01137">
    <property type="entry name" value="RTC"/>
    <property type="match status" value="1"/>
</dbReference>
<dbReference type="InterPro" id="IPR037136">
    <property type="entry name" value="RNA3'_phos_cyclase_dom_sf"/>
</dbReference>
<protein>
    <recommendedName>
        <fullName evidence="1">RNA 3'-terminal phosphate cyclase domain-containing protein</fullName>
    </recommendedName>
</protein>
<feature type="domain" description="RNA 3'-terminal phosphate cyclase" evidence="1">
    <location>
        <begin position="10"/>
        <end position="60"/>
    </location>
</feature>